<organism evidence="3 4">
    <name type="scientific">Pieris macdunnoughi</name>
    <dbReference type="NCBI Taxonomy" id="345717"/>
    <lineage>
        <taxon>Eukaryota</taxon>
        <taxon>Metazoa</taxon>
        <taxon>Ecdysozoa</taxon>
        <taxon>Arthropoda</taxon>
        <taxon>Hexapoda</taxon>
        <taxon>Insecta</taxon>
        <taxon>Pterygota</taxon>
        <taxon>Neoptera</taxon>
        <taxon>Endopterygota</taxon>
        <taxon>Lepidoptera</taxon>
        <taxon>Glossata</taxon>
        <taxon>Ditrysia</taxon>
        <taxon>Papilionoidea</taxon>
        <taxon>Pieridae</taxon>
        <taxon>Pierinae</taxon>
        <taxon>Pieris</taxon>
    </lineage>
</organism>
<keyword evidence="4" id="KW-1185">Reference proteome</keyword>
<reference evidence="3" key="1">
    <citation type="submission" date="2021-02" db="EMBL/GenBank/DDBJ databases">
        <authorList>
            <person name="Steward A R."/>
        </authorList>
    </citation>
    <scope>NUCLEOTIDE SEQUENCE</scope>
</reference>
<sequence length="610" mass="71042">MDSRQTRFDLSRQRDVDNLLNILENGTLSDIDEESDDEILQNISKPPPRVGSNIVLPNEPLINEEEIEHQPNPEEPIPQSSRQPKTRKADITWRRHLEFNPPQFTWTAPLPSDIESPLLPIEYFFKYIPEALIDEFVFNTNLYATIKEVRNFKPCNATEMKVFFALHIIMGNLKFPRIRLYWNTCLDMKVFLENMPRDRFLQLRNNLHIIDNNSIPCDNTDRLIKVRPLYDSVRKRCLELDLEQTLSVDEQIVPFRGKLEIKQYVKGKPEPWGIKIFMICGKSGLVYDFIIYQGASTNLDKNDIARYGASASYVNALAKRIISPGHYLFYDNYFSNYLLLQDLRDRQIYAGGTIRLDRFGKPPLITDKEGAKKHRGFSDQVTNSSKDVVVLKWMDNKGVILASNFVGVGEQDEARRWNKVSKAYISIPRPELVRLYNNGMGGVDKTDHLISLYRIFIRSKKWTLRMIFHAIDLSLSNSWLEYQADCAMCKIPERDILDLLHFRQRVADSLLKMGLPLNNRKRGRPSSGSSSPISIPTFPQTRRRQVEMRPIPEVQYDTVDHLPEYDKKKEATRCKKPECKGKTHVYCLKCEIHLCFTSERNCFRIFHQKS</sequence>
<dbReference type="AlphaFoldDB" id="A0A821XH12"/>
<dbReference type="PANTHER" id="PTHR47272">
    <property type="entry name" value="DDE_TNP_1_7 DOMAIN-CONTAINING PROTEIN"/>
    <property type="match status" value="1"/>
</dbReference>
<dbReference type="InterPro" id="IPR029526">
    <property type="entry name" value="PGBD"/>
</dbReference>
<evidence type="ECO:0000313" key="4">
    <source>
        <dbReference type="Proteomes" id="UP000663880"/>
    </source>
</evidence>
<feature type="compositionally biased region" description="Low complexity" evidence="1">
    <location>
        <begin position="525"/>
        <end position="535"/>
    </location>
</feature>
<dbReference type="EMBL" id="CAJOBZ010000066">
    <property type="protein sequence ID" value="CAF4940775.1"/>
    <property type="molecule type" value="Genomic_DNA"/>
</dbReference>
<evidence type="ECO:0000313" key="3">
    <source>
        <dbReference type="EMBL" id="CAF4940775.1"/>
    </source>
</evidence>
<feature type="compositionally biased region" description="Acidic residues" evidence="1">
    <location>
        <begin position="30"/>
        <end position="39"/>
    </location>
</feature>
<dbReference type="PANTHER" id="PTHR47272:SF2">
    <property type="entry name" value="PIGGYBAC TRANSPOSABLE ELEMENT-DERIVED PROTEIN 3-LIKE"/>
    <property type="match status" value="1"/>
</dbReference>
<dbReference type="OrthoDB" id="123207at2759"/>
<proteinExistence type="predicted"/>
<name>A0A821XH12_9NEOP</name>
<evidence type="ECO:0000259" key="2">
    <source>
        <dbReference type="Pfam" id="PF13843"/>
    </source>
</evidence>
<evidence type="ECO:0000256" key="1">
    <source>
        <dbReference type="SAM" id="MobiDB-lite"/>
    </source>
</evidence>
<accession>A0A821XH12</accession>
<protein>
    <recommendedName>
        <fullName evidence="2">PiggyBac transposable element-derived protein domain-containing protein</fullName>
    </recommendedName>
</protein>
<dbReference type="Pfam" id="PF13843">
    <property type="entry name" value="DDE_Tnp_1_7"/>
    <property type="match status" value="1"/>
</dbReference>
<comment type="caution">
    <text evidence="3">The sequence shown here is derived from an EMBL/GenBank/DDBJ whole genome shotgun (WGS) entry which is preliminary data.</text>
</comment>
<feature type="region of interest" description="Disordered" evidence="1">
    <location>
        <begin position="517"/>
        <end position="544"/>
    </location>
</feature>
<feature type="domain" description="PiggyBac transposable element-derived protein" evidence="2">
    <location>
        <begin position="120"/>
        <end position="479"/>
    </location>
</feature>
<feature type="region of interest" description="Disordered" evidence="1">
    <location>
        <begin position="28"/>
        <end position="55"/>
    </location>
</feature>
<feature type="region of interest" description="Disordered" evidence="1">
    <location>
        <begin position="67"/>
        <end position="86"/>
    </location>
</feature>
<dbReference type="Proteomes" id="UP000663880">
    <property type="component" value="Unassembled WGS sequence"/>
</dbReference>
<gene>
    <name evidence="3" type="ORF">PMACD_LOCUS14709</name>
</gene>